<dbReference type="InterPro" id="IPR011251">
    <property type="entry name" value="Luciferase-like_dom"/>
</dbReference>
<gene>
    <name evidence="2" type="ORF">METZ01_LOCUS217413</name>
</gene>
<evidence type="ECO:0000313" key="2">
    <source>
        <dbReference type="EMBL" id="SVB64559.1"/>
    </source>
</evidence>
<dbReference type="Gene3D" id="3.20.20.30">
    <property type="entry name" value="Luciferase-like domain"/>
    <property type="match status" value="2"/>
</dbReference>
<reference evidence="2" key="1">
    <citation type="submission" date="2018-05" db="EMBL/GenBank/DDBJ databases">
        <authorList>
            <person name="Lanie J.A."/>
            <person name="Ng W.-L."/>
            <person name="Kazmierczak K.M."/>
            <person name="Andrzejewski T.M."/>
            <person name="Davidsen T.M."/>
            <person name="Wayne K.J."/>
            <person name="Tettelin H."/>
            <person name="Glass J.I."/>
            <person name="Rusch D."/>
            <person name="Podicherti R."/>
            <person name="Tsui H.-C.T."/>
            <person name="Winkler M.E."/>
        </authorList>
    </citation>
    <scope>NUCLEOTIDE SEQUENCE</scope>
</reference>
<feature type="domain" description="Luciferase-like" evidence="1">
    <location>
        <begin position="5"/>
        <end position="126"/>
    </location>
</feature>
<dbReference type="NCBIfam" id="TIGR03620">
    <property type="entry name" value="F420_MSMEG_4141"/>
    <property type="match status" value="1"/>
</dbReference>
<dbReference type="GO" id="GO:0016705">
    <property type="term" value="F:oxidoreductase activity, acting on paired donors, with incorporation or reduction of molecular oxygen"/>
    <property type="evidence" value="ECO:0007669"/>
    <property type="project" value="InterPro"/>
</dbReference>
<dbReference type="Pfam" id="PF00296">
    <property type="entry name" value="Bac_luciferase"/>
    <property type="match status" value="1"/>
</dbReference>
<dbReference type="SUPFAM" id="SSF51679">
    <property type="entry name" value="Bacterial luciferase-like"/>
    <property type="match status" value="1"/>
</dbReference>
<dbReference type="InterPro" id="IPR036661">
    <property type="entry name" value="Luciferase-like_sf"/>
</dbReference>
<dbReference type="InterPro" id="IPR050564">
    <property type="entry name" value="F420-G6PD/mer"/>
</dbReference>
<evidence type="ECO:0000259" key="1">
    <source>
        <dbReference type="Pfam" id="PF00296"/>
    </source>
</evidence>
<protein>
    <recommendedName>
        <fullName evidence="1">Luciferase-like domain-containing protein</fullName>
    </recommendedName>
</protein>
<organism evidence="2">
    <name type="scientific">marine metagenome</name>
    <dbReference type="NCBI Taxonomy" id="408172"/>
    <lineage>
        <taxon>unclassified sequences</taxon>
        <taxon>metagenomes</taxon>
        <taxon>ecological metagenomes</taxon>
    </lineage>
</organism>
<sequence>MQMGKIGAWVATNALDKHQLADLARGLDNLGYDALWYPESTAYDSLSLGAFLLSKSEQLAVASGIANIYARDAYTAVAGHNSLNMLYGDRFVLGLGVSHVPLVTGRRGHKYGKPVATMRDYLEQMDAADLDLGAPTRNLVLAALGPKMLQLARDMTCGALPYCGTPKHTSMAREVLGPKKWLCVEQKICFTQDERIARDVASSGMARYLALENYRNHWRRIGFSKNELVTGGNEQFLDSMVLWGSEDTIREGLQAHFDAGATHVAIQALDPAGKATPDWNALETFAPESWV</sequence>
<dbReference type="EMBL" id="UINC01050964">
    <property type="protein sequence ID" value="SVB64559.1"/>
    <property type="molecule type" value="Genomic_DNA"/>
</dbReference>
<proteinExistence type="predicted"/>
<dbReference type="AlphaFoldDB" id="A0A382FPI6"/>
<dbReference type="InterPro" id="IPR019922">
    <property type="entry name" value="Lucif-like_OxRdatse_MSMEG_4141"/>
</dbReference>
<accession>A0A382FPI6</accession>
<name>A0A382FPI6_9ZZZZ</name>
<dbReference type="PANTHER" id="PTHR43244:SF2">
    <property type="entry name" value="CONSERVED HYPOTHETICAL ALANINE AND PROLINE-RICH PROTEIN"/>
    <property type="match status" value="1"/>
</dbReference>
<dbReference type="PANTHER" id="PTHR43244">
    <property type="match status" value="1"/>
</dbReference>